<evidence type="ECO:0000313" key="1">
    <source>
        <dbReference type="EMBL" id="GAA3223325.1"/>
    </source>
</evidence>
<reference evidence="2" key="1">
    <citation type="journal article" date="2019" name="Int. J. Syst. Evol. Microbiol.">
        <title>The Global Catalogue of Microorganisms (GCM) 10K type strain sequencing project: providing services to taxonomists for standard genome sequencing and annotation.</title>
        <authorList>
            <consortium name="The Broad Institute Genomics Platform"/>
            <consortium name="The Broad Institute Genome Sequencing Center for Infectious Disease"/>
            <person name="Wu L."/>
            <person name="Ma J."/>
        </authorList>
    </citation>
    <scope>NUCLEOTIDE SEQUENCE [LARGE SCALE GENOMIC DNA]</scope>
    <source>
        <strain evidence="2">JCM 9377</strain>
    </source>
</reference>
<comment type="caution">
    <text evidence="1">The sequence shown here is derived from an EMBL/GenBank/DDBJ whole genome shotgun (WGS) entry which is preliminary data.</text>
</comment>
<organism evidence="1 2">
    <name type="scientific">Actinocorallia longicatena</name>
    <dbReference type="NCBI Taxonomy" id="111803"/>
    <lineage>
        <taxon>Bacteria</taxon>
        <taxon>Bacillati</taxon>
        <taxon>Actinomycetota</taxon>
        <taxon>Actinomycetes</taxon>
        <taxon>Streptosporangiales</taxon>
        <taxon>Thermomonosporaceae</taxon>
        <taxon>Actinocorallia</taxon>
    </lineage>
</organism>
<keyword evidence="2" id="KW-1185">Reference proteome</keyword>
<accession>A0ABP6QE31</accession>
<sequence>MADTATAARTLAAARLVHAVDALLAAADPSLPDRWWWRRVGRPALARLGARMHRTGWEFEVQLVPTAEHRRRPLAGLGEPT</sequence>
<name>A0ABP6QE31_9ACTN</name>
<gene>
    <name evidence="1" type="ORF">GCM10010468_49780</name>
</gene>
<proteinExistence type="predicted"/>
<protein>
    <submittedName>
        <fullName evidence="1">Uncharacterized protein</fullName>
    </submittedName>
</protein>
<evidence type="ECO:0000313" key="2">
    <source>
        <dbReference type="Proteomes" id="UP001501237"/>
    </source>
</evidence>
<dbReference type="RefSeq" id="WP_344832557.1">
    <property type="nucleotide sequence ID" value="NZ_BAAAUV010000013.1"/>
</dbReference>
<dbReference type="EMBL" id="BAAAUV010000013">
    <property type="protein sequence ID" value="GAA3223325.1"/>
    <property type="molecule type" value="Genomic_DNA"/>
</dbReference>
<dbReference type="Proteomes" id="UP001501237">
    <property type="component" value="Unassembled WGS sequence"/>
</dbReference>